<reference evidence="2" key="1">
    <citation type="submission" date="2023-03" db="EMBL/GenBank/DDBJ databases">
        <title>Mating type loci evolution in Malassezia.</title>
        <authorList>
            <person name="Coelho M.A."/>
        </authorList>
    </citation>
    <scope>NUCLEOTIDE SEQUENCE</scope>
    <source>
        <strain evidence="2">CBS 9431</strain>
    </source>
</reference>
<dbReference type="Pfam" id="PF10343">
    <property type="entry name" value="Q_salvage"/>
    <property type="match status" value="1"/>
</dbReference>
<dbReference type="EMBL" id="CP119964">
    <property type="protein sequence ID" value="WFD40695.1"/>
    <property type="molecule type" value="Genomic_DNA"/>
</dbReference>
<dbReference type="Proteomes" id="UP001217754">
    <property type="component" value="Chromosome 7"/>
</dbReference>
<dbReference type="PANTHER" id="PTHR21314">
    <property type="entry name" value="QUEUOSINE 5'-PHOSPHATE N-GLYCOSYLASE_HYDROLASE-RELATED"/>
    <property type="match status" value="1"/>
</dbReference>
<name>A0AAF0JBX6_9BASI</name>
<dbReference type="RefSeq" id="XP_060123592.1">
    <property type="nucleotide sequence ID" value="XM_060267609.1"/>
</dbReference>
<dbReference type="InterPro" id="IPR019438">
    <property type="entry name" value="Q_salvage"/>
</dbReference>
<evidence type="ECO:0000256" key="1">
    <source>
        <dbReference type="RuleBase" id="RU365002"/>
    </source>
</evidence>
<evidence type="ECO:0000313" key="3">
    <source>
        <dbReference type="Proteomes" id="UP001217754"/>
    </source>
</evidence>
<accession>A0AAF0JBX6</accession>
<dbReference type="EC" id="3.2.2.-" evidence="1"/>
<dbReference type="PANTHER" id="PTHR21314:SF1">
    <property type="entry name" value="QUEUOSINE SALVAGE PROTEIN"/>
    <property type="match status" value="1"/>
</dbReference>
<gene>
    <name evidence="2" type="ORF">MJAP1_003683</name>
</gene>
<keyword evidence="3" id="KW-1185">Reference proteome</keyword>
<organism evidence="2 3">
    <name type="scientific">Malassezia japonica</name>
    <dbReference type="NCBI Taxonomy" id="223818"/>
    <lineage>
        <taxon>Eukaryota</taxon>
        <taxon>Fungi</taxon>
        <taxon>Dikarya</taxon>
        <taxon>Basidiomycota</taxon>
        <taxon>Ustilaginomycotina</taxon>
        <taxon>Malasseziomycetes</taxon>
        <taxon>Malasseziales</taxon>
        <taxon>Malasseziaceae</taxon>
        <taxon>Malassezia</taxon>
    </lineage>
</organism>
<proteinExistence type="inferred from homology"/>
<comment type="catalytic activity">
    <reaction evidence="1">
        <text>queuosine 5'-phosphate + H2O = queuine + D-ribose 5-phosphate</text>
        <dbReference type="Rhea" id="RHEA:75387"/>
        <dbReference type="ChEBI" id="CHEBI:15377"/>
        <dbReference type="ChEBI" id="CHEBI:17433"/>
        <dbReference type="ChEBI" id="CHEBI:78346"/>
        <dbReference type="ChEBI" id="CHEBI:194371"/>
    </reaction>
    <physiologicalReaction direction="left-to-right" evidence="1">
        <dbReference type="Rhea" id="RHEA:75388"/>
    </physiologicalReaction>
</comment>
<keyword evidence="1" id="KW-0378">Hydrolase</keyword>
<evidence type="ECO:0000313" key="2">
    <source>
        <dbReference type="EMBL" id="WFD40695.1"/>
    </source>
</evidence>
<dbReference type="AlphaFoldDB" id="A0AAF0JBX6"/>
<dbReference type="GO" id="GO:0016787">
    <property type="term" value="F:hydrolase activity"/>
    <property type="evidence" value="ECO:0007669"/>
    <property type="project" value="UniProtKB-KW"/>
</dbReference>
<comment type="similarity">
    <text evidence="1">Belongs to the QNG1 protein family.</text>
</comment>
<sequence>MASTPLLALVRPSCAAAARASQIAISDEKIDAFLNNLDAARYNELKKEHGLVFPLRFGSFTEEITFISTLSLLNALSGYRAEFHAATGHGAYDNVRHLLLGMYLANDKALSAASLRDVTPTQLASVLGVPTHTESAHPTLPFVTVGTVGGPLHAPLELVANACKAAGQFLEEEGKPDLGTYVLDACTDALAHDDAESRLLESITCIPGFEDTTLLDGEHVYLFKKAFFLMNALREKVTDELPSDAPPVATLLAQRWKNGFPEPLPMFVDNVIPTILLHLGILDASASSIEALRSWDAQPSDEKAGPKLEKDDAYRIRAAALAAGARIVERAERSLGMTEVDLDGYLWSVAKDPALRGIPRLVEQDTIMY</sequence>
<comment type="function">
    <text evidence="1">Catalyzes the hydrolysis of queuosine 5'-phosphate, releasing the nucleobase queuine (q). Is required for salvage of queuine from exogenous queuosine (Q) that is imported and then converted to queuosine 5'-phosphate intracellularly.</text>
</comment>
<protein>
    <recommendedName>
        <fullName evidence="1">Queuosine 5'-phosphate N-glycosylase/hydrolase</fullName>
        <ecNumber evidence="1">3.2.2.-</ecNumber>
    </recommendedName>
    <alternativeName>
        <fullName evidence="1">Queuosine-nucleotide N-glycosylase/hydrolase</fullName>
    </alternativeName>
</protein>
<dbReference type="GO" id="GO:0006400">
    <property type="term" value="P:tRNA modification"/>
    <property type="evidence" value="ECO:0007669"/>
    <property type="project" value="TreeGrafter"/>
</dbReference>
<dbReference type="GeneID" id="85227334"/>